<keyword evidence="6" id="KW-0503">Monooxygenase</keyword>
<evidence type="ECO:0000256" key="4">
    <source>
        <dbReference type="ARBA" id="ARBA00023002"/>
    </source>
</evidence>
<evidence type="ECO:0000313" key="8">
    <source>
        <dbReference type="Proteomes" id="UP001174936"/>
    </source>
</evidence>
<dbReference type="SUPFAM" id="SSF48264">
    <property type="entry name" value="Cytochrome P450"/>
    <property type="match status" value="1"/>
</dbReference>
<comment type="similarity">
    <text evidence="2">Belongs to the cytochrome P450 family.</text>
</comment>
<dbReference type="PANTHER" id="PTHR24287:SF17">
    <property type="entry name" value="P450, PUTATIVE (EUROFUNG)-RELATED"/>
    <property type="match status" value="1"/>
</dbReference>
<dbReference type="InterPro" id="IPR002974">
    <property type="entry name" value="Cyt_P450_E_CYP52_ascomycetes"/>
</dbReference>
<dbReference type="GO" id="GO:0016712">
    <property type="term" value="F:oxidoreductase activity, acting on paired donors, with incorporation or reduction of molecular oxygen, reduced flavin or flavoprotein as one donor, and incorporation of one atom of oxygen"/>
    <property type="evidence" value="ECO:0007669"/>
    <property type="project" value="InterPro"/>
</dbReference>
<keyword evidence="4" id="KW-0560">Oxidoreductase</keyword>
<organism evidence="7 8">
    <name type="scientific">Cercophora newfieldiana</name>
    <dbReference type="NCBI Taxonomy" id="92897"/>
    <lineage>
        <taxon>Eukaryota</taxon>
        <taxon>Fungi</taxon>
        <taxon>Dikarya</taxon>
        <taxon>Ascomycota</taxon>
        <taxon>Pezizomycotina</taxon>
        <taxon>Sordariomycetes</taxon>
        <taxon>Sordariomycetidae</taxon>
        <taxon>Sordariales</taxon>
        <taxon>Lasiosphaeriaceae</taxon>
        <taxon>Cercophora</taxon>
    </lineage>
</organism>
<proteinExistence type="inferred from homology"/>
<keyword evidence="8" id="KW-1185">Reference proteome</keyword>
<dbReference type="InterPro" id="IPR001128">
    <property type="entry name" value="Cyt_P450"/>
</dbReference>
<dbReference type="InterPro" id="IPR047146">
    <property type="entry name" value="Cyt_P450_E_CYP52_fungi"/>
</dbReference>
<evidence type="ECO:0000256" key="3">
    <source>
        <dbReference type="ARBA" id="ARBA00022723"/>
    </source>
</evidence>
<keyword evidence="3" id="KW-0479">Metal-binding</keyword>
<comment type="caution">
    <text evidence="7">The sequence shown here is derived from an EMBL/GenBank/DDBJ whole genome shotgun (WGS) entry which is preliminary data.</text>
</comment>
<reference evidence="7" key="1">
    <citation type="submission" date="2023-06" db="EMBL/GenBank/DDBJ databases">
        <title>Genome-scale phylogeny and comparative genomics of the fungal order Sordariales.</title>
        <authorList>
            <consortium name="Lawrence Berkeley National Laboratory"/>
            <person name="Hensen N."/>
            <person name="Bonometti L."/>
            <person name="Westerberg I."/>
            <person name="Brannstrom I.O."/>
            <person name="Guillou S."/>
            <person name="Cros-Aarteil S."/>
            <person name="Calhoun S."/>
            <person name="Haridas S."/>
            <person name="Kuo A."/>
            <person name="Mondo S."/>
            <person name="Pangilinan J."/>
            <person name="Riley R."/>
            <person name="Labutti K."/>
            <person name="Andreopoulos B."/>
            <person name="Lipzen A."/>
            <person name="Chen C."/>
            <person name="Yanf M."/>
            <person name="Daum C."/>
            <person name="Ng V."/>
            <person name="Clum A."/>
            <person name="Steindorff A."/>
            <person name="Ohm R."/>
            <person name="Martin F."/>
            <person name="Silar P."/>
            <person name="Natvig D."/>
            <person name="Lalanne C."/>
            <person name="Gautier V."/>
            <person name="Ament-Velasquez S.L."/>
            <person name="Kruys A."/>
            <person name="Hutchinson M.I."/>
            <person name="Powell A.J."/>
            <person name="Barry K."/>
            <person name="Miller A.N."/>
            <person name="Grigoriev I.V."/>
            <person name="Debuchy R."/>
            <person name="Gladieux P."/>
            <person name="Thoren M.H."/>
            <person name="Johannesson H."/>
        </authorList>
    </citation>
    <scope>NUCLEOTIDE SEQUENCE</scope>
    <source>
        <strain evidence="7">SMH2532-1</strain>
    </source>
</reference>
<dbReference type="GO" id="GO:0005506">
    <property type="term" value="F:iron ion binding"/>
    <property type="evidence" value="ECO:0007669"/>
    <property type="project" value="InterPro"/>
</dbReference>
<dbReference type="PRINTS" id="PR01239">
    <property type="entry name" value="EP450IICYP52"/>
</dbReference>
<dbReference type="PRINTS" id="PR00385">
    <property type="entry name" value="P450"/>
</dbReference>
<dbReference type="Gene3D" id="1.10.630.10">
    <property type="entry name" value="Cytochrome P450"/>
    <property type="match status" value="1"/>
</dbReference>
<evidence type="ECO:0000313" key="7">
    <source>
        <dbReference type="EMBL" id="KAK0640740.1"/>
    </source>
</evidence>
<name>A0AA39XX93_9PEZI</name>
<accession>A0AA39XX93</accession>
<dbReference type="GO" id="GO:0020037">
    <property type="term" value="F:heme binding"/>
    <property type="evidence" value="ECO:0007669"/>
    <property type="project" value="InterPro"/>
</dbReference>
<sequence length="233" mass="26227">MIHTFIDQVLDQAIESANRPGTANDKEHKAFLPALLGEGRTREDLKYDILNITLAGKDTMASFLSSIWYTLSRRPNVVDSIRNEIGVLDGRAPTKGDLAGFRYLHMVLQEVLRLYPPVAVNQRTAEVDAVLPRGGGADGRDPIFVARAHPPERWLEINPSWAFMPFHAGPRCLGPKLHPSLILFYCTVRLVPHRLIQHFPQIEDRNEKPWEERMGLNVTSRHGVQVAFPARGA</sequence>
<gene>
    <name evidence="7" type="ORF">B0T16DRAFT_514714</name>
</gene>
<comment type="cofactor">
    <cofactor evidence="1">
        <name>heme</name>
        <dbReference type="ChEBI" id="CHEBI:30413"/>
    </cofactor>
</comment>
<keyword evidence="5" id="KW-0408">Iron</keyword>
<dbReference type="InterPro" id="IPR036396">
    <property type="entry name" value="Cyt_P450_sf"/>
</dbReference>
<evidence type="ECO:0000256" key="1">
    <source>
        <dbReference type="ARBA" id="ARBA00001971"/>
    </source>
</evidence>
<dbReference type="Proteomes" id="UP001174936">
    <property type="component" value="Unassembled WGS sequence"/>
</dbReference>
<evidence type="ECO:0000256" key="2">
    <source>
        <dbReference type="ARBA" id="ARBA00010617"/>
    </source>
</evidence>
<protein>
    <submittedName>
        <fullName evidence="7">Cytochrome P450</fullName>
    </submittedName>
</protein>
<dbReference type="AlphaFoldDB" id="A0AA39XX93"/>
<dbReference type="PANTHER" id="PTHR24287">
    <property type="entry name" value="P450, PUTATIVE (EUROFUNG)-RELATED"/>
    <property type="match status" value="1"/>
</dbReference>
<evidence type="ECO:0000256" key="5">
    <source>
        <dbReference type="ARBA" id="ARBA00023004"/>
    </source>
</evidence>
<dbReference type="Pfam" id="PF00067">
    <property type="entry name" value="p450"/>
    <property type="match status" value="1"/>
</dbReference>
<dbReference type="EMBL" id="JAULSV010000006">
    <property type="protein sequence ID" value="KAK0640740.1"/>
    <property type="molecule type" value="Genomic_DNA"/>
</dbReference>
<evidence type="ECO:0000256" key="6">
    <source>
        <dbReference type="ARBA" id="ARBA00023033"/>
    </source>
</evidence>